<dbReference type="SUPFAM" id="SSF57756">
    <property type="entry name" value="Retrovirus zinc finger-like domains"/>
    <property type="match status" value="1"/>
</dbReference>
<dbReference type="SUPFAM" id="SSF54197">
    <property type="entry name" value="HIT-like"/>
    <property type="match status" value="1"/>
</dbReference>
<dbReference type="EMBL" id="JH711574">
    <property type="protein sequence ID" value="EIW84839.1"/>
    <property type="molecule type" value="Genomic_DNA"/>
</dbReference>
<dbReference type="SMART" id="SM00343">
    <property type="entry name" value="ZnF_C2HC"/>
    <property type="match status" value="3"/>
</dbReference>
<dbReference type="GO" id="GO:0000398">
    <property type="term" value="P:mRNA splicing, via spliceosome"/>
    <property type="evidence" value="ECO:0007669"/>
    <property type="project" value="TreeGrafter"/>
</dbReference>
<comment type="caution">
    <text evidence="8">The sequence shown here is derived from an EMBL/GenBank/DDBJ whole genome shotgun (WGS) entry which is preliminary data.</text>
</comment>
<dbReference type="InterPro" id="IPR040194">
    <property type="entry name" value="Cwf19-like"/>
</dbReference>
<dbReference type="OrthoDB" id="444325at2759"/>
<evidence type="ECO:0000256" key="6">
    <source>
        <dbReference type="SAM" id="MobiDB-lite"/>
    </source>
</evidence>
<dbReference type="KEGG" id="cput:CONPUDRAFT_134710"/>
<sequence>MSTPVLPNGPSDSPVKILTVGAAVGNIRELFTKIKAIDAKHGKFDFALCVGDFFGPVNTENLISEKEGEIQELLDGKIEAPMRCYIMQGEHPLPWSVIQSYTKTSGELCKDVFLLNKQAVLTTAHGLRIACLGGKYDGQEYTNEQHGPPFSYASYTSANVEQLLSNSLTKTASANKAQSYTSLAAIRDAASSSSLVDILLSHDWPSAVTQFSAAPLAQPDLAPAGVHALDEVVRKVKPRYHFSAGGGSPPQFWEREPYVWNDEQGRVSRFVSLGAFGGESSTGGKKPRWFYAFSIQPSGPASARPANATKNPFIESVSRPPKRHFEDTDSGGGNYIWGNVGDAGKRMRTGAGPGGPPQKGGKPPSGYKCKVCESTEHFINDCPDREKPPESYICKICNTPGHFVRDCPTRHQVGDTGGRKPREGYVCRACGSELHYIDDCPTVKARPAHEGRGKRGPPKEITSDECWFCLSNPNIAKHLIVSIGTECYLSLPKGQIPPTQGSAAASHPNAPRIPGGGHVLIIPITHQPSYSTIPAALAPPILAETDAYKRALRALYAKHGAAAVFFEVARLSAKGGHAHVQAVPVPLKLRDSVERAFRAEGQLLNVDFEADADAALAACAGGRGSYFRVDLPDGGKLVHLIKEHVPFGIQFGRQVLVTLLDMADRFDWKACTLSEEEDKADAQAFKSAFAPFDPSL</sequence>
<name>A0A5M3N0C6_CONPW</name>
<feature type="domain" description="CCHC-type" evidence="7">
    <location>
        <begin position="394"/>
        <end position="408"/>
    </location>
</feature>
<feature type="region of interest" description="Disordered" evidence="6">
    <location>
        <begin position="346"/>
        <end position="366"/>
    </location>
</feature>
<dbReference type="InterPro" id="IPR036875">
    <property type="entry name" value="Znf_CCHC_sf"/>
</dbReference>
<evidence type="ECO:0000313" key="8">
    <source>
        <dbReference type="EMBL" id="EIW84839.1"/>
    </source>
</evidence>
<proteinExistence type="predicted"/>
<dbReference type="InterPro" id="IPR006768">
    <property type="entry name" value="Cwf19-like_C_dom-1"/>
</dbReference>
<organism evidence="8 9">
    <name type="scientific">Coniophora puteana (strain RWD-64-598)</name>
    <name type="common">Brown rot fungus</name>
    <dbReference type="NCBI Taxonomy" id="741705"/>
    <lineage>
        <taxon>Eukaryota</taxon>
        <taxon>Fungi</taxon>
        <taxon>Dikarya</taxon>
        <taxon>Basidiomycota</taxon>
        <taxon>Agaricomycotina</taxon>
        <taxon>Agaricomycetes</taxon>
        <taxon>Agaricomycetidae</taxon>
        <taxon>Boletales</taxon>
        <taxon>Coniophorineae</taxon>
        <taxon>Coniophoraceae</taxon>
        <taxon>Coniophora</taxon>
    </lineage>
</organism>
<dbReference type="InterPro" id="IPR001878">
    <property type="entry name" value="Znf_CCHC"/>
</dbReference>
<keyword evidence="2" id="KW-0479">Metal-binding</keyword>
<dbReference type="GO" id="GO:0008270">
    <property type="term" value="F:zinc ion binding"/>
    <property type="evidence" value="ECO:0007669"/>
    <property type="project" value="UniProtKB-KW"/>
</dbReference>
<dbReference type="InterPro" id="IPR036265">
    <property type="entry name" value="HIT-like_sf"/>
</dbReference>
<evidence type="ECO:0000256" key="1">
    <source>
        <dbReference type="ARBA" id="ARBA00022664"/>
    </source>
</evidence>
<dbReference type="Gene3D" id="4.10.60.10">
    <property type="entry name" value="Zinc finger, CCHC-type"/>
    <property type="match status" value="1"/>
</dbReference>
<dbReference type="GO" id="GO:0003676">
    <property type="term" value="F:nucleic acid binding"/>
    <property type="evidence" value="ECO:0007669"/>
    <property type="project" value="InterPro"/>
</dbReference>
<gene>
    <name evidence="8" type="ORF">CONPUDRAFT_134710</name>
</gene>
<dbReference type="CDD" id="cd07380">
    <property type="entry name" value="MPP_CWF19_N"/>
    <property type="match status" value="1"/>
</dbReference>
<dbReference type="Pfam" id="PF04676">
    <property type="entry name" value="CwfJ_C_2"/>
    <property type="match status" value="1"/>
</dbReference>
<dbReference type="Pfam" id="PF13696">
    <property type="entry name" value="zf-CCHC_2"/>
    <property type="match status" value="2"/>
</dbReference>
<dbReference type="OMA" id="IVPITHY"/>
<evidence type="ECO:0000313" key="9">
    <source>
        <dbReference type="Proteomes" id="UP000053558"/>
    </source>
</evidence>
<dbReference type="PROSITE" id="PS50158">
    <property type="entry name" value="ZF_CCHC"/>
    <property type="match status" value="1"/>
</dbReference>
<reference evidence="9" key="1">
    <citation type="journal article" date="2012" name="Science">
        <title>The Paleozoic origin of enzymatic lignin decomposition reconstructed from 31 fungal genomes.</title>
        <authorList>
            <person name="Floudas D."/>
            <person name="Binder M."/>
            <person name="Riley R."/>
            <person name="Barry K."/>
            <person name="Blanchette R.A."/>
            <person name="Henrissat B."/>
            <person name="Martinez A.T."/>
            <person name="Otillar R."/>
            <person name="Spatafora J.W."/>
            <person name="Yadav J.S."/>
            <person name="Aerts A."/>
            <person name="Benoit I."/>
            <person name="Boyd A."/>
            <person name="Carlson A."/>
            <person name="Copeland A."/>
            <person name="Coutinho P.M."/>
            <person name="de Vries R.P."/>
            <person name="Ferreira P."/>
            <person name="Findley K."/>
            <person name="Foster B."/>
            <person name="Gaskell J."/>
            <person name="Glotzer D."/>
            <person name="Gorecki P."/>
            <person name="Heitman J."/>
            <person name="Hesse C."/>
            <person name="Hori C."/>
            <person name="Igarashi K."/>
            <person name="Jurgens J.A."/>
            <person name="Kallen N."/>
            <person name="Kersten P."/>
            <person name="Kohler A."/>
            <person name="Kuees U."/>
            <person name="Kumar T.K.A."/>
            <person name="Kuo A."/>
            <person name="LaButti K."/>
            <person name="Larrondo L.F."/>
            <person name="Lindquist E."/>
            <person name="Ling A."/>
            <person name="Lombard V."/>
            <person name="Lucas S."/>
            <person name="Lundell T."/>
            <person name="Martin R."/>
            <person name="McLaughlin D.J."/>
            <person name="Morgenstern I."/>
            <person name="Morin E."/>
            <person name="Murat C."/>
            <person name="Nagy L.G."/>
            <person name="Nolan M."/>
            <person name="Ohm R.A."/>
            <person name="Patyshakuliyeva A."/>
            <person name="Rokas A."/>
            <person name="Ruiz-Duenas F.J."/>
            <person name="Sabat G."/>
            <person name="Salamov A."/>
            <person name="Samejima M."/>
            <person name="Schmutz J."/>
            <person name="Slot J.C."/>
            <person name="St John F."/>
            <person name="Stenlid J."/>
            <person name="Sun H."/>
            <person name="Sun S."/>
            <person name="Syed K."/>
            <person name="Tsang A."/>
            <person name="Wiebenga A."/>
            <person name="Young D."/>
            <person name="Pisabarro A."/>
            <person name="Eastwood D.C."/>
            <person name="Martin F."/>
            <person name="Cullen D."/>
            <person name="Grigoriev I.V."/>
            <person name="Hibbett D.S."/>
        </authorList>
    </citation>
    <scope>NUCLEOTIDE SEQUENCE [LARGE SCALE GENOMIC DNA]</scope>
    <source>
        <strain evidence="9">RWD-64-598 SS2</strain>
    </source>
</reference>
<dbReference type="GO" id="GO:0061632">
    <property type="term" value="F:RNA lariat debranching enzyme activator activity"/>
    <property type="evidence" value="ECO:0007669"/>
    <property type="project" value="TreeGrafter"/>
</dbReference>
<evidence type="ECO:0000256" key="2">
    <source>
        <dbReference type="ARBA" id="ARBA00022723"/>
    </source>
</evidence>
<dbReference type="Pfam" id="PF04677">
    <property type="entry name" value="CwfJ_C_1"/>
    <property type="match status" value="1"/>
</dbReference>
<keyword evidence="4" id="KW-0862">Zinc</keyword>
<dbReference type="Gene3D" id="3.30.428.10">
    <property type="entry name" value="HIT-like"/>
    <property type="match status" value="1"/>
</dbReference>
<evidence type="ECO:0000256" key="4">
    <source>
        <dbReference type="ARBA" id="ARBA00022833"/>
    </source>
</evidence>
<dbReference type="RefSeq" id="XP_007764520.1">
    <property type="nucleotide sequence ID" value="XM_007766330.1"/>
</dbReference>
<dbReference type="PANTHER" id="PTHR12072:SF4">
    <property type="entry name" value="CWF19-LIKE PROTEIN 1"/>
    <property type="match status" value="1"/>
</dbReference>
<keyword evidence="1" id="KW-0507">mRNA processing</keyword>
<evidence type="ECO:0000256" key="5">
    <source>
        <dbReference type="PROSITE-ProRule" id="PRU00047"/>
    </source>
</evidence>
<keyword evidence="3 5" id="KW-0863">Zinc-finger</keyword>
<feature type="region of interest" description="Disordered" evidence="6">
    <location>
        <begin position="312"/>
        <end position="334"/>
    </location>
</feature>
<dbReference type="GeneID" id="19200655"/>
<dbReference type="PANTHER" id="PTHR12072">
    <property type="entry name" value="CWF19, CELL CYCLE CONTROL PROTEIN"/>
    <property type="match status" value="1"/>
</dbReference>
<evidence type="ECO:0000259" key="7">
    <source>
        <dbReference type="PROSITE" id="PS50158"/>
    </source>
</evidence>
<accession>A0A5M3N0C6</accession>
<dbReference type="GO" id="GO:0071014">
    <property type="term" value="C:post-mRNA release spliceosomal complex"/>
    <property type="evidence" value="ECO:0007669"/>
    <property type="project" value="TreeGrafter"/>
</dbReference>
<dbReference type="InterPro" id="IPR025829">
    <property type="entry name" value="Zn_knuckle_CX2CX3GHX4C"/>
</dbReference>
<protein>
    <recommendedName>
        <fullName evidence="7">CCHC-type domain-containing protein</fullName>
    </recommendedName>
</protein>
<dbReference type="InterPro" id="IPR006767">
    <property type="entry name" value="Cwf19-like_C_dom-2"/>
</dbReference>
<dbReference type="AlphaFoldDB" id="A0A5M3N0C6"/>
<evidence type="ECO:0000256" key="3">
    <source>
        <dbReference type="ARBA" id="ARBA00022771"/>
    </source>
</evidence>
<keyword evidence="9" id="KW-1185">Reference proteome</keyword>
<dbReference type="Proteomes" id="UP000053558">
    <property type="component" value="Unassembled WGS sequence"/>
</dbReference>